<name>A0A9D2HEL1_9BACT</name>
<sequence length="243" mass="24617">MGNERGLPSLPRGLSRDLTVYLQSLAEFVLRLSGSVRGSQSARAVRAAEKAGLGPGTATIGQGAVQSDMLRRGCVTEDKLADGAVTAAKLGQSAVTSRAVMPGAVNETALAVNAVGESRLADGAVTADKLADKAITTKKLADGAVSRSKLGVGVLPALVAGTATNGETVALPGLWACAPVVAMTAFSLSQGRDGETEGNDARIGVSGLREVVDDTGAGTGVWEFDAVGSFCWAAAGYRREEAQ</sequence>
<evidence type="ECO:0000313" key="1">
    <source>
        <dbReference type="EMBL" id="HJA09049.1"/>
    </source>
</evidence>
<accession>A0A9D2HEL1</accession>
<reference evidence="1" key="2">
    <citation type="submission" date="2021-04" db="EMBL/GenBank/DDBJ databases">
        <authorList>
            <person name="Gilroy R."/>
        </authorList>
    </citation>
    <scope>NUCLEOTIDE SEQUENCE</scope>
    <source>
        <strain evidence="1">CHK186-16707</strain>
    </source>
</reference>
<gene>
    <name evidence="1" type="ORF">H9962_07665</name>
</gene>
<proteinExistence type="predicted"/>
<dbReference type="Proteomes" id="UP000824225">
    <property type="component" value="Unassembled WGS sequence"/>
</dbReference>
<protein>
    <submittedName>
        <fullName evidence="1">Uncharacterized protein</fullName>
    </submittedName>
</protein>
<dbReference type="AlphaFoldDB" id="A0A9D2HEL1"/>
<evidence type="ECO:0000313" key="2">
    <source>
        <dbReference type="Proteomes" id="UP000824225"/>
    </source>
</evidence>
<organism evidence="1 2">
    <name type="scientific">Candidatus Mailhella merdigallinarum</name>
    <dbReference type="NCBI Taxonomy" id="2838658"/>
    <lineage>
        <taxon>Bacteria</taxon>
        <taxon>Pseudomonadati</taxon>
        <taxon>Thermodesulfobacteriota</taxon>
        <taxon>Desulfovibrionia</taxon>
        <taxon>Desulfovibrionales</taxon>
        <taxon>Desulfovibrionaceae</taxon>
        <taxon>Mailhella</taxon>
    </lineage>
</organism>
<reference evidence="1" key="1">
    <citation type="journal article" date="2021" name="PeerJ">
        <title>Extensive microbial diversity within the chicken gut microbiome revealed by metagenomics and culture.</title>
        <authorList>
            <person name="Gilroy R."/>
            <person name="Ravi A."/>
            <person name="Getino M."/>
            <person name="Pursley I."/>
            <person name="Horton D.L."/>
            <person name="Alikhan N.F."/>
            <person name="Baker D."/>
            <person name="Gharbi K."/>
            <person name="Hall N."/>
            <person name="Watson M."/>
            <person name="Adriaenssens E.M."/>
            <person name="Foster-Nyarko E."/>
            <person name="Jarju S."/>
            <person name="Secka A."/>
            <person name="Antonio M."/>
            <person name="Oren A."/>
            <person name="Chaudhuri R.R."/>
            <person name="La Ragione R."/>
            <person name="Hildebrand F."/>
            <person name="Pallen M.J."/>
        </authorList>
    </citation>
    <scope>NUCLEOTIDE SEQUENCE</scope>
    <source>
        <strain evidence="1">CHK186-16707</strain>
    </source>
</reference>
<comment type="caution">
    <text evidence="1">The sequence shown here is derived from an EMBL/GenBank/DDBJ whole genome shotgun (WGS) entry which is preliminary data.</text>
</comment>
<dbReference type="EMBL" id="DXAN01000025">
    <property type="protein sequence ID" value="HJA09049.1"/>
    <property type="molecule type" value="Genomic_DNA"/>
</dbReference>